<dbReference type="InterPro" id="IPR018109">
    <property type="entry name" value="Folylpolyglutamate_synth_CS"/>
</dbReference>
<sequence>MNYQEALQYITSTYKLGMKKGTENILYLLNKLGNPQNNIKVIHVAGTNGKGSTCSFLSTTLIEAGYKVGLYTSPFLEVFNERMRINGKNIPNDKLAELTTIVKEKVDEMVKEGMPHPTEFEVTTAIGFLYFDMEKVDYLVLEVGLGGRHDATNVIDEPVMTVITSISIDHVDQLGDKLSGIAYEKAGIIKSSSPLVLYPQKDEAREVVLKVAEEKDVEVYEINTRDVKVKGASLYGQEMDMNVLGQEFKDLTIGLIGDHQSKNALTAATTLKLLSDKNLADISDEHIINGLKKTKWGGRLELLKKNPITIIDGAHNEEGAAVLADSISKYLHDYKVTLVFGMLKDKDVDKVLSILLPVVDEVIATTPNSDRALTAELLCEKIKAHNKSAVATNNINEAIEIASKIKGEKEAIVYAGSLYLIGEVRSIIKEEE</sequence>
<dbReference type="Pfam" id="PF02875">
    <property type="entry name" value="Mur_ligase_C"/>
    <property type="match status" value="1"/>
</dbReference>
<dbReference type="InterPro" id="IPR036615">
    <property type="entry name" value="Mur_ligase_C_dom_sf"/>
</dbReference>
<evidence type="ECO:0000256" key="5">
    <source>
        <dbReference type="ARBA" id="ARBA00022741"/>
    </source>
</evidence>
<keyword evidence="5 10" id="KW-0547">Nucleotide-binding</keyword>
<comment type="catalytic activity">
    <reaction evidence="9">
        <text>(6S)-5,6,7,8-tetrahydrofolyl-(gamma-L-Glu)(n) + L-glutamate + ATP = (6S)-5,6,7,8-tetrahydrofolyl-(gamma-L-Glu)(n+1) + ADP + phosphate + H(+)</text>
        <dbReference type="Rhea" id="RHEA:10580"/>
        <dbReference type="Rhea" id="RHEA-COMP:14738"/>
        <dbReference type="Rhea" id="RHEA-COMP:14740"/>
        <dbReference type="ChEBI" id="CHEBI:15378"/>
        <dbReference type="ChEBI" id="CHEBI:29985"/>
        <dbReference type="ChEBI" id="CHEBI:30616"/>
        <dbReference type="ChEBI" id="CHEBI:43474"/>
        <dbReference type="ChEBI" id="CHEBI:141005"/>
        <dbReference type="ChEBI" id="CHEBI:456216"/>
        <dbReference type="EC" id="6.3.2.17"/>
    </reaction>
</comment>
<protein>
    <recommendedName>
        <fullName evidence="2">tetrahydrofolate synthase</fullName>
        <ecNumber evidence="2">6.3.2.17</ecNumber>
    </recommendedName>
    <alternativeName>
        <fullName evidence="8">Tetrahydrofolylpolyglutamate synthase</fullName>
    </alternativeName>
</protein>
<dbReference type="RefSeq" id="WP_209658692.1">
    <property type="nucleotide sequence ID" value="NZ_JAGGLI010000002.1"/>
</dbReference>
<evidence type="ECO:0000256" key="10">
    <source>
        <dbReference type="PIRNR" id="PIRNR001563"/>
    </source>
</evidence>
<dbReference type="InterPro" id="IPR036565">
    <property type="entry name" value="Mur-like_cat_sf"/>
</dbReference>
<feature type="domain" description="Mur ligase C-terminal" evidence="11">
    <location>
        <begin position="298"/>
        <end position="417"/>
    </location>
</feature>
<evidence type="ECO:0000256" key="8">
    <source>
        <dbReference type="ARBA" id="ARBA00030592"/>
    </source>
</evidence>
<evidence type="ECO:0000313" key="14">
    <source>
        <dbReference type="Proteomes" id="UP001314903"/>
    </source>
</evidence>
<keyword evidence="4" id="KW-0479">Metal-binding</keyword>
<keyword evidence="14" id="KW-1185">Reference proteome</keyword>
<evidence type="ECO:0000256" key="7">
    <source>
        <dbReference type="ARBA" id="ARBA00022842"/>
    </source>
</evidence>
<keyword evidence="6 10" id="KW-0067">ATP-binding</keyword>
<dbReference type="EMBL" id="JAGGLI010000002">
    <property type="protein sequence ID" value="MBP2026537.1"/>
    <property type="molecule type" value="Genomic_DNA"/>
</dbReference>
<dbReference type="Gene3D" id="3.90.190.20">
    <property type="entry name" value="Mur ligase, C-terminal domain"/>
    <property type="match status" value="1"/>
</dbReference>
<dbReference type="Proteomes" id="UP001314903">
    <property type="component" value="Unassembled WGS sequence"/>
</dbReference>
<accession>A0ABS4KFI2</accession>
<comment type="caution">
    <text evidence="13">The sequence shown here is derived from an EMBL/GenBank/DDBJ whole genome shotgun (WGS) entry which is preliminary data.</text>
</comment>
<comment type="similarity">
    <text evidence="1 10">Belongs to the folylpolyglutamate synthase family.</text>
</comment>
<gene>
    <name evidence="13" type="ORF">J2Z35_000326</name>
</gene>
<dbReference type="NCBIfam" id="TIGR01499">
    <property type="entry name" value="folC"/>
    <property type="match status" value="1"/>
</dbReference>
<evidence type="ECO:0000256" key="6">
    <source>
        <dbReference type="ARBA" id="ARBA00022840"/>
    </source>
</evidence>
<dbReference type="Pfam" id="PF08245">
    <property type="entry name" value="Mur_ligase_M"/>
    <property type="match status" value="1"/>
</dbReference>
<evidence type="ECO:0000313" key="13">
    <source>
        <dbReference type="EMBL" id="MBP2026537.1"/>
    </source>
</evidence>
<dbReference type="SUPFAM" id="SSF53244">
    <property type="entry name" value="MurD-like peptide ligases, peptide-binding domain"/>
    <property type="match status" value="1"/>
</dbReference>
<evidence type="ECO:0000256" key="2">
    <source>
        <dbReference type="ARBA" id="ARBA00013025"/>
    </source>
</evidence>
<dbReference type="PIRSF" id="PIRSF001563">
    <property type="entry name" value="Folylpolyglu_synth"/>
    <property type="match status" value="1"/>
</dbReference>
<feature type="domain" description="Mur ligase central" evidence="12">
    <location>
        <begin position="44"/>
        <end position="269"/>
    </location>
</feature>
<dbReference type="InterPro" id="IPR001645">
    <property type="entry name" value="Folylpolyglutamate_synth"/>
</dbReference>
<dbReference type="PANTHER" id="PTHR11136">
    <property type="entry name" value="FOLYLPOLYGLUTAMATE SYNTHASE-RELATED"/>
    <property type="match status" value="1"/>
</dbReference>
<evidence type="ECO:0000259" key="11">
    <source>
        <dbReference type="Pfam" id="PF02875"/>
    </source>
</evidence>
<evidence type="ECO:0000256" key="1">
    <source>
        <dbReference type="ARBA" id="ARBA00008276"/>
    </source>
</evidence>
<dbReference type="EC" id="6.3.2.17" evidence="2"/>
<dbReference type="GO" id="GO:0004326">
    <property type="term" value="F:tetrahydrofolylpolyglutamate synthase activity"/>
    <property type="evidence" value="ECO:0007669"/>
    <property type="project" value="UniProtKB-EC"/>
</dbReference>
<dbReference type="GO" id="GO:0008841">
    <property type="term" value="F:dihydrofolate synthase activity"/>
    <property type="evidence" value="ECO:0007669"/>
    <property type="project" value="UniProtKB-EC"/>
</dbReference>
<dbReference type="PANTHER" id="PTHR11136:SF0">
    <property type="entry name" value="DIHYDROFOLATE SYNTHETASE-RELATED"/>
    <property type="match status" value="1"/>
</dbReference>
<dbReference type="Gene3D" id="3.40.1190.10">
    <property type="entry name" value="Mur-like, catalytic domain"/>
    <property type="match status" value="1"/>
</dbReference>
<evidence type="ECO:0000256" key="3">
    <source>
        <dbReference type="ARBA" id="ARBA00022598"/>
    </source>
</evidence>
<organism evidence="13 14">
    <name type="scientific">Acetoanaerobium pronyense</name>
    <dbReference type="NCBI Taxonomy" id="1482736"/>
    <lineage>
        <taxon>Bacteria</taxon>
        <taxon>Bacillati</taxon>
        <taxon>Bacillota</taxon>
        <taxon>Clostridia</taxon>
        <taxon>Peptostreptococcales</taxon>
        <taxon>Filifactoraceae</taxon>
        <taxon>Acetoanaerobium</taxon>
    </lineage>
</organism>
<dbReference type="SUPFAM" id="SSF53623">
    <property type="entry name" value="MurD-like peptide ligases, catalytic domain"/>
    <property type="match status" value="1"/>
</dbReference>
<evidence type="ECO:0000256" key="4">
    <source>
        <dbReference type="ARBA" id="ARBA00022723"/>
    </source>
</evidence>
<reference evidence="13 14" key="1">
    <citation type="submission" date="2021-03" db="EMBL/GenBank/DDBJ databases">
        <title>Genomic Encyclopedia of Type Strains, Phase IV (KMG-IV): sequencing the most valuable type-strain genomes for metagenomic binning, comparative biology and taxonomic classification.</title>
        <authorList>
            <person name="Goeker M."/>
        </authorList>
    </citation>
    <scope>NUCLEOTIDE SEQUENCE [LARGE SCALE GENOMIC DNA]</scope>
    <source>
        <strain evidence="13 14">DSM 27512</strain>
    </source>
</reference>
<dbReference type="PROSITE" id="PS01012">
    <property type="entry name" value="FOLYLPOLYGLU_SYNT_2"/>
    <property type="match status" value="1"/>
</dbReference>
<dbReference type="InterPro" id="IPR004101">
    <property type="entry name" value="Mur_ligase_C"/>
</dbReference>
<keyword evidence="7" id="KW-0460">Magnesium</keyword>
<keyword evidence="3 10" id="KW-0436">Ligase</keyword>
<dbReference type="InterPro" id="IPR013221">
    <property type="entry name" value="Mur_ligase_cen"/>
</dbReference>
<evidence type="ECO:0000256" key="9">
    <source>
        <dbReference type="ARBA" id="ARBA00047493"/>
    </source>
</evidence>
<name>A0ABS4KFI2_9FIRM</name>
<proteinExistence type="inferred from homology"/>
<evidence type="ECO:0000259" key="12">
    <source>
        <dbReference type="Pfam" id="PF08245"/>
    </source>
</evidence>